<name>C0PBS8_MAIZE</name>
<dbReference type="EMBL" id="BT065747">
    <property type="protein sequence ID" value="ACN31623.1"/>
    <property type="molecule type" value="mRNA"/>
</dbReference>
<sequence length="77" mass="8711">MVIFVHQESITVQTPFQTRQSCSQQTTCTFPIHIQTWSRSTRIQKKGEAQISSLIDPGLGLRILVIRCGVMPLVKKN</sequence>
<proteinExistence type="evidence at transcript level"/>
<accession>C0PBS8</accession>
<protein>
    <submittedName>
        <fullName evidence="1">Uncharacterized protein</fullName>
    </submittedName>
</protein>
<evidence type="ECO:0000313" key="1">
    <source>
        <dbReference type="EMBL" id="ACN31623.1"/>
    </source>
</evidence>
<dbReference type="AlphaFoldDB" id="C0PBS8"/>
<reference evidence="1" key="2">
    <citation type="submission" date="2012-06" db="EMBL/GenBank/DDBJ databases">
        <authorList>
            <person name="Yu Y."/>
            <person name="Currie J."/>
            <person name="Lomeli R."/>
            <person name="Angelova A."/>
            <person name="Collura K."/>
            <person name="Wissotski M."/>
            <person name="Campos D."/>
            <person name="Kudrna D."/>
            <person name="Golser W."/>
            <person name="Ashely E."/>
            <person name="Descour A."/>
            <person name="Fernandes J."/>
            <person name="Soderlund C."/>
            <person name="Walbot V."/>
        </authorList>
    </citation>
    <scope>NUCLEOTIDE SEQUENCE</scope>
    <source>
        <strain evidence="1">B73</strain>
    </source>
</reference>
<reference evidence="1" key="1">
    <citation type="journal article" date="2009" name="PLoS Genet.">
        <title>Sequencing, mapping, and analysis of 27,455 maize full-length cDNAs.</title>
        <authorList>
            <person name="Soderlund C."/>
            <person name="Descour A."/>
            <person name="Kudrna D."/>
            <person name="Bomhoff M."/>
            <person name="Boyd L."/>
            <person name="Currie J."/>
            <person name="Angelova A."/>
            <person name="Collura K."/>
            <person name="Wissotski M."/>
            <person name="Ashley E."/>
            <person name="Morrow D."/>
            <person name="Fernandes J."/>
            <person name="Walbot V."/>
            <person name="Yu Y."/>
        </authorList>
    </citation>
    <scope>NUCLEOTIDE SEQUENCE</scope>
    <source>
        <strain evidence="1">B73</strain>
    </source>
</reference>
<organism evidence="1">
    <name type="scientific">Zea mays</name>
    <name type="common">Maize</name>
    <dbReference type="NCBI Taxonomy" id="4577"/>
    <lineage>
        <taxon>Eukaryota</taxon>
        <taxon>Viridiplantae</taxon>
        <taxon>Streptophyta</taxon>
        <taxon>Embryophyta</taxon>
        <taxon>Tracheophyta</taxon>
        <taxon>Spermatophyta</taxon>
        <taxon>Magnoliopsida</taxon>
        <taxon>Liliopsida</taxon>
        <taxon>Poales</taxon>
        <taxon>Poaceae</taxon>
        <taxon>PACMAD clade</taxon>
        <taxon>Panicoideae</taxon>
        <taxon>Andropogonodae</taxon>
        <taxon>Andropogoneae</taxon>
        <taxon>Tripsacinae</taxon>
        <taxon>Zea</taxon>
    </lineage>
</organism>